<dbReference type="GO" id="GO:0005886">
    <property type="term" value="C:plasma membrane"/>
    <property type="evidence" value="ECO:0007669"/>
    <property type="project" value="UniProtKB-SubCell"/>
</dbReference>
<evidence type="ECO:0000313" key="9">
    <source>
        <dbReference type="Proteomes" id="UP000236449"/>
    </source>
</evidence>
<dbReference type="Pfam" id="PF01313">
    <property type="entry name" value="Bac_export_3"/>
    <property type="match status" value="1"/>
</dbReference>
<keyword evidence="7" id="KW-0975">Bacterial flagellum</keyword>
<comment type="caution">
    <text evidence="8">The sequence shown here is derived from an EMBL/GenBank/DDBJ whole genome shotgun (WGS) entry which is preliminary data.</text>
</comment>
<evidence type="ECO:0000256" key="5">
    <source>
        <dbReference type="ARBA" id="ARBA00022989"/>
    </source>
</evidence>
<dbReference type="EMBL" id="POSK01000002">
    <property type="protein sequence ID" value="PNI06387.1"/>
    <property type="molecule type" value="Genomic_DNA"/>
</dbReference>
<evidence type="ECO:0000313" key="8">
    <source>
        <dbReference type="EMBL" id="PNI06387.1"/>
    </source>
</evidence>
<dbReference type="AlphaFoldDB" id="A0A2J8I780"/>
<sequence length="89" mass="9941">MTPEMSVTIVARALWVVVSMVSVLIVPSLLVGLLVAVLQAVTQINEQTLSFFPRLIITMLSIIFAGHWLLTQVSEFFEYIFFTVPTLAQ</sequence>
<organism evidence="8 9">
    <name type="scientific">Vibrio diazotrophicus</name>
    <dbReference type="NCBI Taxonomy" id="685"/>
    <lineage>
        <taxon>Bacteria</taxon>
        <taxon>Pseudomonadati</taxon>
        <taxon>Pseudomonadota</taxon>
        <taxon>Gammaproteobacteria</taxon>
        <taxon>Vibrionales</taxon>
        <taxon>Vibrionaceae</taxon>
        <taxon>Vibrio</taxon>
    </lineage>
</organism>
<dbReference type="PIRSF" id="PIRSF004669">
    <property type="entry name" value="FliQ"/>
    <property type="match status" value="1"/>
</dbReference>
<keyword evidence="6 7" id="KW-0472">Membrane</keyword>
<dbReference type="RefSeq" id="WP_102962652.1">
    <property type="nucleotide sequence ID" value="NZ_JAPWHJ010000006.1"/>
</dbReference>
<dbReference type="GO" id="GO:0009306">
    <property type="term" value="P:protein secretion"/>
    <property type="evidence" value="ECO:0007669"/>
    <property type="project" value="InterPro"/>
</dbReference>
<keyword evidence="3 7" id="KW-1003">Cell membrane</keyword>
<dbReference type="GO" id="GO:0009425">
    <property type="term" value="C:bacterial-type flagellum basal body"/>
    <property type="evidence" value="ECO:0007669"/>
    <property type="project" value="UniProtKB-SubCell"/>
</dbReference>
<evidence type="ECO:0000256" key="4">
    <source>
        <dbReference type="ARBA" id="ARBA00022692"/>
    </source>
</evidence>
<feature type="transmembrane region" description="Helical" evidence="7">
    <location>
        <begin position="12"/>
        <end position="39"/>
    </location>
</feature>
<reference evidence="8 9" key="1">
    <citation type="submission" date="2018-01" db="EMBL/GenBank/DDBJ databases">
        <title>Draft genome sequences of six Vibrio diazotrophicus strains isolated from deep-sea sediments of the Baltic Sea.</title>
        <authorList>
            <person name="Castillo D."/>
            <person name="Vandieken V."/>
            <person name="Chiang O."/>
            <person name="Middelboe M."/>
        </authorList>
    </citation>
    <scope>NUCLEOTIDE SEQUENCE [LARGE SCALE GENOMIC DNA]</scope>
    <source>
        <strain evidence="8 9">60.27F</strain>
    </source>
</reference>
<proteinExistence type="inferred from homology"/>
<evidence type="ECO:0000256" key="3">
    <source>
        <dbReference type="ARBA" id="ARBA00022475"/>
    </source>
</evidence>
<evidence type="ECO:0000256" key="7">
    <source>
        <dbReference type="RuleBase" id="RU364090"/>
    </source>
</evidence>
<dbReference type="OrthoDB" id="9806440at2"/>
<keyword evidence="8" id="KW-0969">Cilium</keyword>
<evidence type="ECO:0000256" key="2">
    <source>
        <dbReference type="ARBA" id="ARBA00006156"/>
    </source>
</evidence>
<keyword evidence="4 7" id="KW-0812">Transmembrane</keyword>
<dbReference type="PANTHER" id="PTHR34040">
    <property type="entry name" value="FLAGELLAR BIOSYNTHETIC PROTEIN FLIQ"/>
    <property type="match status" value="1"/>
</dbReference>
<keyword evidence="5 7" id="KW-1133">Transmembrane helix</keyword>
<gene>
    <name evidence="7 8" type="primary">fliQ</name>
    <name evidence="8" type="ORF">C1N32_05170</name>
</gene>
<accession>A0A2J8I780</accession>
<keyword evidence="8" id="KW-0282">Flagellum</keyword>
<dbReference type="NCBIfam" id="TIGR01402">
    <property type="entry name" value="fliQ"/>
    <property type="match status" value="1"/>
</dbReference>
<dbReference type="PANTHER" id="PTHR34040:SF8">
    <property type="entry name" value="FLAGELLAR BIOSYNTHETIC PROTEIN FLIQ"/>
    <property type="match status" value="1"/>
</dbReference>
<dbReference type="GO" id="GO:0044780">
    <property type="term" value="P:bacterial-type flagellum assembly"/>
    <property type="evidence" value="ECO:0007669"/>
    <property type="project" value="InterPro"/>
</dbReference>
<dbReference type="InterPro" id="IPR006305">
    <property type="entry name" value="FliQ"/>
</dbReference>
<dbReference type="Proteomes" id="UP000236449">
    <property type="component" value="Unassembled WGS sequence"/>
</dbReference>
<evidence type="ECO:0000256" key="6">
    <source>
        <dbReference type="ARBA" id="ARBA00023136"/>
    </source>
</evidence>
<evidence type="ECO:0000256" key="1">
    <source>
        <dbReference type="ARBA" id="ARBA00004651"/>
    </source>
</evidence>
<comment type="function">
    <text evidence="7">Role in flagellar biosynthesis.</text>
</comment>
<dbReference type="InterPro" id="IPR002191">
    <property type="entry name" value="Bac_export_3"/>
</dbReference>
<dbReference type="PRINTS" id="PR00952">
    <property type="entry name" value="TYPE3IMQPROT"/>
</dbReference>
<name>A0A2J8I780_VIBDI</name>
<comment type="similarity">
    <text evidence="2 7">Belongs to the FliQ/MopD/SpaQ family.</text>
</comment>
<protein>
    <recommendedName>
        <fullName evidence="7">Flagellar biosynthetic protein FliQ</fullName>
    </recommendedName>
</protein>
<keyword evidence="8" id="KW-0966">Cell projection</keyword>
<feature type="transmembrane region" description="Helical" evidence="7">
    <location>
        <begin position="51"/>
        <end position="70"/>
    </location>
</feature>
<comment type="subcellular location">
    <subcellularLocation>
        <location evidence="1 7">Cell membrane</location>
        <topology evidence="1">Multi-pass membrane protein</topology>
    </subcellularLocation>
    <subcellularLocation>
        <location evidence="7">Bacterial flagellum basal body</location>
    </subcellularLocation>
</comment>